<keyword evidence="7 12" id="KW-0999">Mitochondrion inner membrane</keyword>
<keyword evidence="6 12" id="KW-0375">Hydrogen ion transport</keyword>
<dbReference type="Proteomes" id="UP000606974">
    <property type="component" value="Unassembled WGS sequence"/>
</dbReference>
<keyword evidence="4 12" id="KW-0813">Transport</keyword>
<keyword evidence="15" id="KW-1185">Reference proteome</keyword>
<evidence type="ECO:0000256" key="4">
    <source>
        <dbReference type="ARBA" id="ARBA00022448"/>
    </source>
</evidence>
<keyword evidence="5" id="KW-0138">CF(0)</keyword>
<dbReference type="PANTHER" id="PTHR12700">
    <property type="entry name" value="ATP SYNTHASE SUBUNIT D, MITOCHONDRIAL"/>
    <property type="match status" value="1"/>
</dbReference>
<dbReference type="GO" id="GO:0045259">
    <property type="term" value="C:proton-transporting ATP synthase complex"/>
    <property type="evidence" value="ECO:0007669"/>
    <property type="project" value="UniProtKB-KW"/>
</dbReference>
<sequence>MAAASRAGTKLDWSKLGTQLGLRGSTASSLAAFKKRNDDARRKVQALSEAPQTVDFAHYRSVLKNQSVIDEIEGHFRSFRPVTYDVNKQLAAIEQFEKVAMRNAEETKEKVEVELRSLEKALGDIEGARPWEETTVDEVAAAAPQIDEYVARLVKKGRWMPPGYYDKYPNHSVL</sequence>
<evidence type="ECO:0000256" key="13">
    <source>
        <dbReference type="SAM" id="Coils"/>
    </source>
</evidence>
<name>A0A8H7ADZ0_9EURO</name>
<dbReference type="Pfam" id="PF05873">
    <property type="entry name" value="Mt_ATP-synt_D"/>
    <property type="match status" value="1"/>
</dbReference>
<dbReference type="InterPro" id="IPR008689">
    <property type="entry name" value="ATP_synth_F0_dsu_mt"/>
</dbReference>
<keyword evidence="13" id="KW-0175">Coiled coil</keyword>
<dbReference type="EMBL" id="JAACFV010000101">
    <property type="protein sequence ID" value="KAF7505759.1"/>
    <property type="molecule type" value="Genomic_DNA"/>
</dbReference>
<comment type="similarity">
    <text evidence="2 12">Belongs to the ATPase d subunit family.</text>
</comment>
<evidence type="ECO:0000256" key="6">
    <source>
        <dbReference type="ARBA" id="ARBA00022781"/>
    </source>
</evidence>
<evidence type="ECO:0000256" key="12">
    <source>
        <dbReference type="PIRNR" id="PIRNR005514"/>
    </source>
</evidence>
<evidence type="ECO:0000313" key="14">
    <source>
        <dbReference type="EMBL" id="KAF7505759.1"/>
    </source>
</evidence>
<organism evidence="14 15">
    <name type="scientific">Endocarpon pusillum</name>
    <dbReference type="NCBI Taxonomy" id="364733"/>
    <lineage>
        <taxon>Eukaryota</taxon>
        <taxon>Fungi</taxon>
        <taxon>Dikarya</taxon>
        <taxon>Ascomycota</taxon>
        <taxon>Pezizomycotina</taxon>
        <taxon>Eurotiomycetes</taxon>
        <taxon>Chaetothyriomycetidae</taxon>
        <taxon>Verrucariales</taxon>
        <taxon>Verrucariaceae</taxon>
        <taxon>Endocarpon</taxon>
    </lineage>
</organism>
<feature type="coiled-coil region" evidence="13">
    <location>
        <begin position="101"/>
        <end position="128"/>
    </location>
</feature>
<accession>A0A8H7ADZ0</accession>
<proteinExistence type="inferred from homology"/>
<dbReference type="PIRSF" id="PIRSF005514">
    <property type="entry name" value="ATPase_F0_D_mt"/>
    <property type="match status" value="1"/>
</dbReference>
<dbReference type="GO" id="GO:0015078">
    <property type="term" value="F:proton transmembrane transporter activity"/>
    <property type="evidence" value="ECO:0007669"/>
    <property type="project" value="InterPro"/>
</dbReference>
<keyword evidence="8 12" id="KW-0406">Ion transport</keyword>
<evidence type="ECO:0000256" key="8">
    <source>
        <dbReference type="ARBA" id="ARBA00023065"/>
    </source>
</evidence>
<keyword evidence="10 12" id="KW-0472">Membrane</keyword>
<evidence type="ECO:0000256" key="1">
    <source>
        <dbReference type="ARBA" id="ARBA00004273"/>
    </source>
</evidence>
<dbReference type="InterPro" id="IPR036228">
    <property type="entry name" value="ATP_synth_F0_dsu_sf_mt"/>
</dbReference>
<dbReference type="SUPFAM" id="SSF161065">
    <property type="entry name" value="ATP synthase D chain-like"/>
    <property type="match status" value="1"/>
</dbReference>
<reference evidence="14" key="1">
    <citation type="submission" date="2020-02" db="EMBL/GenBank/DDBJ databases">
        <authorList>
            <person name="Palmer J.M."/>
        </authorList>
    </citation>
    <scope>NUCLEOTIDE SEQUENCE</scope>
    <source>
        <strain evidence="14">EPUS1.4</strain>
        <tissue evidence="14">Thallus</tissue>
    </source>
</reference>
<evidence type="ECO:0000256" key="7">
    <source>
        <dbReference type="ARBA" id="ARBA00022792"/>
    </source>
</evidence>
<evidence type="ECO:0000256" key="3">
    <source>
        <dbReference type="ARBA" id="ARBA00021688"/>
    </source>
</evidence>
<evidence type="ECO:0000256" key="2">
    <source>
        <dbReference type="ARBA" id="ARBA00006842"/>
    </source>
</evidence>
<dbReference type="GO" id="GO:0015986">
    <property type="term" value="P:proton motive force-driven ATP synthesis"/>
    <property type="evidence" value="ECO:0007669"/>
    <property type="project" value="UniProtKB-UniRule"/>
</dbReference>
<evidence type="ECO:0000313" key="15">
    <source>
        <dbReference type="Proteomes" id="UP000606974"/>
    </source>
</evidence>
<evidence type="ECO:0000256" key="11">
    <source>
        <dbReference type="ARBA" id="ARBA00023310"/>
    </source>
</evidence>
<dbReference type="Gene3D" id="6.10.280.70">
    <property type="match status" value="1"/>
</dbReference>
<comment type="caution">
    <text evidence="14">The sequence shown here is derived from an EMBL/GenBank/DDBJ whole genome shotgun (WGS) entry which is preliminary data.</text>
</comment>
<gene>
    <name evidence="14" type="primary">ATP7</name>
    <name evidence="14" type="ORF">GJ744_000430</name>
</gene>
<dbReference type="OrthoDB" id="35799at2759"/>
<keyword evidence="9 12" id="KW-0496">Mitochondrion</keyword>
<comment type="function">
    <text evidence="12">Mitochondrial membrane ATP synthase (F(1)F(0) ATP synthase or Complex V) produces ATP from ADP in the presence of a proton gradient across the membrane which is generated by electron transport complexes of the respiratory chain. F-type ATPases consist of two structural domains, F(1) - containing the extramembraneous catalytic core, and F(0) - containing the membrane proton channel, linked together by a central stalk and a peripheral stalk. During catalysis, ATP synthesis in the catalytic domain of F(1) is coupled via a rotary mechanism of the central stalk subunits to proton translocation.</text>
</comment>
<comment type="subcellular location">
    <subcellularLocation>
        <location evidence="1 12">Mitochondrion inner membrane</location>
    </subcellularLocation>
</comment>
<evidence type="ECO:0000256" key="10">
    <source>
        <dbReference type="ARBA" id="ARBA00023136"/>
    </source>
</evidence>
<evidence type="ECO:0000256" key="5">
    <source>
        <dbReference type="ARBA" id="ARBA00022547"/>
    </source>
</evidence>
<evidence type="ECO:0000256" key="9">
    <source>
        <dbReference type="ARBA" id="ARBA00023128"/>
    </source>
</evidence>
<protein>
    <recommendedName>
        <fullName evidence="3 12">ATP synthase subunit d, mitochondrial</fullName>
    </recommendedName>
</protein>
<dbReference type="GO" id="GO:0005743">
    <property type="term" value="C:mitochondrial inner membrane"/>
    <property type="evidence" value="ECO:0007669"/>
    <property type="project" value="UniProtKB-SubCell"/>
</dbReference>
<dbReference type="AlphaFoldDB" id="A0A8H7ADZ0"/>
<keyword evidence="11" id="KW-0066">ATP synthesis</keyword>